<reference evidence="1 2" key="1">
    <citation type="submission" date="2019-03" db="EMBL/GenBank/DDBJ databases">
        <title>Genomic Encyclopedia of Archaeal and Bacterial Type Strains, Phase II (KMG-II): from individual species to whole genera.</title>
        <authorList>
            <person name="Goeker M."/>
        </authorList>
    </citation>
    <scope>NUCLEOTIDE SEQUENCE [LARGE SCALE GENOMIC DNA]</scope>
    <source>
        <strain evidence="1 2">DSM 28323</strain>
    </source>
</reference>
<dbReference type="AlphaFoldDB" id="A0A4V3C4C1"/>
<gene>
    <name evidence="1" type="ORF">BC659_2919</name>
</gene>
<dbReference type="Proteomes" id="UP000295741">
    <property type="component" value="Unassembled WGS sequence"/>
</dbReference>
<proteinExistence type="predicted"/>
<comment type="caution">
    <text evidence="1">The sequence shown here is derived from an EMBL/GenBank/DDBJ whole genome shotgun (WGS) entry which is preliminary data.</text>
</comment>
<dbReference type="EMBL" id="SNWP01000013">
    <property type="protein sequence ID" value="TDO25378.1"/>
    <property type="molecule type" value="Genomic_DNA"/>
</dbReference>
<dbReference type="RefSeq" id="WP_133475490.1">
    <property type="nucleotide sequence ID" value="NZ_SNWP01000013.1"/>
</dbReference>
<protein>
    <submittedName>
        <fullName evidence="1">Uncharacterized protein</fullName>
    </submittedName>
</protein>
<sequence>MLSYSIFAGRFWHSGCRIAVLFACITFVYPQRIYAWVYPEHRLITIAAIQKLSYQQRNTLNFLWSLAQQQYKNRFSISVIDTAKSEKVRLLDFAAWPAIAGDHSCSPAEMLHTITNSTWISGVNEVGVKLGERLLSAKNNSQRSNYLRMSDMQLLKKDDAYASRAGVNSVHFLLPRNTTEISLIQYIQQCTRKGASLNAMGVYTYFHQLAMQKLWNYWHESEQTPGHTSLLIAALADEAFAIHFLQDAFAAGHIAGSWGGAALQKGTHDHYNEEGLEIETWAGKRKVVKGDAYITEEDIQLVSTVVSQSLTQLFSVVLNSQMPLGPGDRNPDGFNVCTNTTMPDFSFDTAMINEMVSMTPIPGLASGAGSLPRFRAELGPFIGISTGISGMSVSGGFGPDQNEAGALGGLEANIRFGLGLDGVVNQSGDGLIFIDAGWKQESSSSNNIFYSGGAVATNAITSAIPARSAYNLRLRMPFCIIPGDLILAAPVLGLLAPKLYKKMAIAAVNGGLIPWQSALHTGIGRFQIILGREMGVSLYGLRSPRDYLILPDNNNQAILIEYRSTKIEFPVIEYRPYKSFTANQSSGILLQLYTGTDIPHRVRLLAPSTATAPALQQVWFAGIRVLFNWRRYL</sequence>
<name>A0A4V3C4C1_9BACT</name>
<keyword evidence="2" id="KW-1185">Reference proteome</keyword>
<dbReference type="OrthoDB" id="737780at2"/>
<evidence type="ECO:0000313" key="2">
    <source>
        <dbReference type="Proteomes" id="UP000295741"/>
    </source>
</evidence>
<evidence type="ECO:0000313" key="1">
    <source>
        <dbReference type="EMBL" id="TDO25378.1"/>
    </source>
</evidence>
<organism evidence="1 2">
    <name type="scientific">Sediminibacterium goheungense</name>
    <dbReference type="NCBI Taxonomy" id="1086393"/>
    <lineage>
        <taxon>Bacteria</taxon>
        <taxon>Pseudomonadati</taxon>
        <taxon>Bacteroidota</taxon>
        <taxon>Chitinophagia</taxon>
        <taxon>Chitinophagales</taxon>
        <taxon>Chitinophagaceae</taxon>
        <taxon>Sediminibacterium</taxon>
    </lineage>
</organism>
<accession>A0A4V3C4C1</accession>